<protein>
    <submittedName>
        <fullName evidence="1">Uncharacterized protein</fullName>
    </submittedName>
</protein>
<accession>A0ABV2ASG1</accession>
<evidence type="ECO:0000313" key="1">
    <source>
        <dbReference type="EMBL" id="MES1922603.1"/>
    </source>
</evidence>
<sequence>MSLEVKELRSEIAALWEVVTKLSQPPSQRSRKPQTQKCRACSNNVPVYNLCWHCGSSEHFPENTADG</sequence>
<proteinExistence type="predicted"/>
<comment type="caution">
    <text evidence="1">The sequence shown here is derived from an EMBL/GenBank/DDBJ whole genome shotgun (WGS) entry which is preliminary data.</text>
</comment>
<dbReference type="EMBL" id="JBDODL010003187">
    <property type="protein sequence ID" value="MES1922603.1"/>
    <property type="molecule type" value="Genomic_DNA"/>
</dbReference>
<organism evidence="1 2">
    <name type="scientific">Bonamia ostreae</name>
    <dbReference type="NCBI Taxonomy" id="126728"/>
    <lineage>
        <taxon>Eukaryota</taxon>
        <taxon>Sar</taxon>
        <taxon>Rhizaria</taxon>
        <taxon>Endomyxa</taxon>
        <taxon>Ascetosporea</taxon>
        <taxon>Haplosporida</taxon>
        <taxon>Bonamia</taxon>
    </lineage>
</organism>
<dbReference type="Proteomes" id="UP001439008">
    <property type="component" value="Unassembled WGS sequence"/>
</dbReference>
<gene>
    <name evidence="1" type="ORF">MHBO_004119</name>
</gene>
<reference evidence="1 2" key="1">
    <citation type="journal article" date="2024" name="BMC Biol.">
        <title>Comparative genomics of Ascetosporea gives new insight into the evolutionary basis for animal parasitism in Rhizaria.</title>
        <authorList>
            <person name="Hiltunen Thoren M."/>
            <person name="Onut-Brannstrom I."/>
            <person name="Alfjorden A."/>
            <person name="Peckova H."/>
            <person name="Swords F."/>
            <person name="Hooper C."/>
            <person name="Holzer A.S."/>
            <person name="Bass D."/>
            <person name="Burki F."/>
        </authorList>
    </citation>
    <scope>NUCLEOTIDE SEQUENCE [LARGE SCALE GENOMIC DNA]</scope>
    <source>
        <strain evidence="1">20-A016</strain>
    </source>
</reference>
<evidence type="ECO:0000313" key="2">
    <source>
        <dbReference type="Proteomes" id="UP001439008"/>
    </source>
</evidence>
<keyword evidence="2" id="KW-1185">Reference proteome</keyword>
<name>A0ABV2ASG1_9EUKA</name>